<keyword evidence="3" id="KW-1185">Reference proteome</keyword>
<dbReference type="EMBL" id="BAAAZR010000001">
    <property type="protein sequence ID" value="GAA3791174.1"/>
    <property type="molecule type" value="Genomic_DNA"/>
</dbReference>
<evidence type="ECO:0000313" key="2">
    <source>
        <dbReference type="EMBL" id="GAA3791174.1"/>
    </source>
</evidence>
<name>A0ABP7HGE5_9ACTN</name>
<comment type="caution">
    <text evidence="2">The sequence shown here is derived from an EMBL/GenBank/DDBJ whole genome shotgun (WGS) entry which is preliminary data.</text>
</comment>
<feature type="compositionally biased region" description="Polar residues" evidence="1">
    <location>
        <begin position="52"/>
        <end position="67"/>
    </location>
</feature>
<feature type="region of interest" description="Disordered" evidence="1">
    <location>
        <begin position="128"/>
        <end position="147"/>
    </location>
</feature>
<feature type="region of interest" description="Disordered" evidence="1">
    <location>
        <begin position="35"/>
        <end position="68"/>
    </location>
</feature>
<accession>A0ABP7HGE5</accession>
<organism evidence="2 3">
    <name type="scientific">Sphaerisporangium flaviroseum</name>
    <dbReference type="NCBI Taxonomy" id="509199"/>
    <lineage>
        <taxon>Bacteria</taxon>
        <taxon>Bacillati</taxon>
        <taxon>Actinomycetota</taxon>
        <taxon>Actinomycetes</taxon>
        <taxon>Streptosporangiales</taxon>
        <taxon>Streptosporangiaceae</taxon>
        <taxon>Sphaerisporangium</taxon>
    </lineage>
</organism>
<evidence type="ECO:0000313" key="3">
    <source>
        <dbReference type="Proteomes" id="UP001500888"/>
    </source>
</evidence>
<evidence type="ECO:0008006" key="4">
    <source>
        <dbReference type="Google" id="ProtNLM"/>
    </source>
</evidence>
<dbReference type="Proteomes" id="UP001500888">
    <property type="component" value="Unassembled WGS sequence"/>
</dbReference>
<protein>
    <recommendedName>
        <fullName evidence="4">DUF4115 domain-containing protein</fullName>
    </recommendedName>
</protein>
<evidence type="ECO:0000256" key="1">
    <source>
        <dbReference type="SAM" id="MobiDB-lite"/>
    </source>
</evidence>
<sequence length="147" mass="15192">MGIARLLLVGLAILVVVALIVVGALSLIGSLKSDGAAQESPGGTVQGPPTDRSLSSGGTPPVEQTSAGGEVPTLFVECRADRCPIFVRVTGGDVIEDRDLSRGQQAVYTQLNLDVVLADASTVYVEVNGEARPPGKPGERQSLTVKR</sequence>
<dbReference type="RefSeq" id="WP_344934195.1">
    <property type="nucleotide sequence ID" value="NZ_BAAAZR010000001.1"/>
</dbReference>
<proteinExistence type="predicted"/>
<gene>
    <name evidence="2" type="ORF">GCM10022226_07690</name>
</gene>
<reference evidence="3" key="1">
    <citation type="journal article" date="2019" name="Int. J. Syst. Evol. Microbiol.">
        <title>The Global Catalogue of Microorganisms (GCM) 10K type strain sequencing project: providing services to taxonomists for standard genome sequencing and annotation.</title>
        <authorList>
            <consortium name="The Broad Institute Genomics Platform"/>
            <consortium name="The Broad Institute Genome Sequencing Center for Infectious Disease"/>
            <person name="Wu L."/>
            <person name="Ma J."/>
        </authorList>
    </citation>
    <scope>NUCLEOTIDE SEQUENCE [LARGE SCALE GENOMIC DNA]</scope>
    <source>
        <strain evidence="3">JCM 16908</strain>
    </source>
</reference>